<keyword evidence="6" id="KW-1185">Reference proteome</keyword>
<comment type="caution">
    <text evidence="5">The sequence shown here is derived from an EMBL/GenBank/DDBJ whole genome shotgun (WGS) entry which is preliminary data.</text>
</comment>
<dbReference type="OrthoDB" id="574518at2"/>
<evidence type="ECO:0000256" key="2">
    <source>
        <dbReference type="ARBA" id="ARBA00023125"/>
    </source>
</evidence>
<dbReference type="InterPro" id="IPR008920">
    <property type="entry name" value="TF_FadR/GntR_C"/>
</dbReference>
<sequence>MSVTGFNLKPIERETTKEKVYQQIKHVILNGQISSNEIFTEVKMAEHLNTSRTPVREALQDLLKEGLIVTVPRKGLTVRKVTESEVEQIFFLRESIEREVVRKLSGTITERQLEYLQNICRDQEEMMKNKDEVSFINLDQKFHITLAAFAEYELVKEILLNLHNLSHLIGLRALKKQNRMKEVLEEHLSIIEALQSGEAELATQRISKHLANTNESIKTKWGD</sequence>
<dbReference type="GO" id="GO:0003700">
    <property type="term" value="F:DNA-binding transcription factor activity"/>
    <property type="evidence" value="ECO:0007669"/>
    <property type="project" value="InterPro"/>
</dbReference>
<dbReference type="InterPro" id="IPR000524">
    <property type="entry name" value="Tscrpt_reg_HTH_GntR"/>
</dbReference>
<dbReference type="SUPFAM" id="SSF46785">
    <property type="entry name" value="Winged helix' DNA-binding domain"/>
    <property type="match status" value="1"/>
</dbReference>
<evidence type="ECO:0000313" key="6">
    <source>
        <dbReference type="Proteomes" id="UP000251213"/>
    </source>
</evidence>
<dbReference type="SUPFAM" id="SSF48008">
    <property type="entry name" value="GntR ligand-binding domain-like"/>
    <property type="match status" value="1"/>
</dbReference>
<proteinExistence type="predicted"/>
<dbReference type="Gene3D" id="1.10.10.10">
    <property type="entry name" value="Winged helix-like DNA-binding domain superfamily/Winged helix DNA-binding domain"/>
    <property type="match status" value="1"/>
</dbReference>
<dbReference type="SMART" id="SM00345">
    <property type="entry name" value="HTH_GNTR"/>
    <property type="match status" value="1"/>
</dbReference>
<evidence type="ECO:0000256" key="3">
    <source>
        <dbReference type="ARBA" id="ARBA00023163"/>
    </source>
</evidence>
<dbReference type="GO" id="GO:0003677">
    <property type="term" value="F:DNA binding"/>
    <property type="evidence" value="ECO:0007669"/>
    <property type="project" value="UniProtKB-KW"/>
</dbReference>
<dbReference type="PANTHER" id="PTHR43537">
    <property type="entry name" value="TRANSCRIPTIONAL REGULATOR, GNTR FAMILY"/>
    <property type="match status" value="1"/>
</dbReference>
<dbReference type="InterPro" id="IPR036390">
    <property type="entry name" value="WH_DNA-bd_sf"/>
</dbReference>
<protein>
    <submittedName>
        <fullName evidence="5">GntR family transcriptional regulator</fullName>
    </submittedName>
</protein>
<dbReference type="InterPro" id="IPR036388">
    <property type="entry name" value="WH-like_DNA-bd_sf"/>
</dbReference>
<dbReference type="EMBL" id="QJKK01000011">
    <property type="protein sequence ID" value="RAL21992.1"/>
    <property type="molecule type" value="Genomic_DNA"/>
</dbReference>
<reference evidence="5 6" key="1">
    <citation type="submission" date="2018-06" db="EMBL/GenBank/DDBJ databases">
        <title>Thermoflavimicrobium daqus sp. nov., a thermophilic microbe isolated from Moutai-flavour Daqu.</title>
        <authorList>
            <person name="Wang X."/>
            <person name="Zhou H."/>
        </authorList>
    </citation>
    <scope>NUCLEOTIDE SEQUENCE [LARGE SCALE GENOMIC DNA]</scope>
    <source>
        <strain evidence="5 6">FBKL4.011</strain>
    </source>
</reference>
<dbReference type="Gene3D" id="1.20.120.530">
    <property type="entry name" value="GntR ligand-binding domain-like"/>
    <property type="match status" value="1"/>
</dbReference>
<dbReference type="PRINTS" id="PR00035">
    <property type="entry name" value="HTHGNTR"/>
</dbReference>
<keyword evidence="2" id="KW-0238">DNA-binding</keyword>
<evidence type="ECO:0000256" key="1">
    <source>
        <dbReference type="ARBA" id="ARBA00023015"/>
    </source>
</evidence>
<evidence type="ECO:0000313" key="5">
    <source>
        <dbReference type="EMBL" id="RAL21992.1"/>
    </source>
</evidence>
<reference evidence="5 6" key="2">
    <citation type="submission" date="2018-06" db="EMBL/GenBank/DDBJ databases">
        <authorList>
            <person name="Zhirakovskaya E."/>
        </authorList>
    </citation>
    <scope>NUCLEOTIDE SEQUENCE [LARGE SCALE GENOMIC DNA]</scope>
    <source>
        <strain evidence="5 6">FBKL4.011</strain>
    </source>
</reference>
<name>A0A364K1T5_9BACL</name>
<feature type="domain" description="HTH gntR-type" evidence="4">
    <location>
        <begin position="14"/>
        <end position="81"/>
    </location>
</feature>
<dbReference type="InterPro" id="IPR011711">
    <property type="entry name" value="GntR_C"/>
</dbReference>
<dbReference type="Pfam" id="PF07729">
    <property type="entry name" value="FCD"/>
    <property type="match status" value="1"/>
</dbReference>
<dbReference type="AlphaFoldDB" id="A0A364K1T5"/>
<keyword evidence="3" id="KW-0804">Transcription</keyword>
<dbReference type="CDD" id="cd07377">
    <property type="entry name" value="WHTH_GntR"/>
    <property type="match status" value="1"/>
</dbReference>
<dbReference type="PANTHER" id="PTHR43537:SF51">
    <property type="entry name" value="HTH-TYPE TRANSCRIPTIONAL REGULATOR LGOR-RELATED"/>
    <property type="match status" value="1"/>
</dbReference>
<dbReference type="PROSITE" id="PS50949">
    <property type="entry name" value="HTH_GNTR"/>
    <property type="match status" value="1"/>
</dbReference>
<dbReference type="Proteomes" id="UP000251213">
    <property type="component" value="Unassembled WGS sequence"/>
</dbReference>
<dbReference type="Pfam" id="PF00392">
    <property type="entry name" value="GntR"/>
    <property type="match status" value="1"/>
</dbReference>
<gene>
    <name evidence="5" type="ORF">DL897_15535</name>
</gene>
<dbReference type="SMART" id="SM00895">
    <property type="entry name" value="FCD"/>
    <property type="match status" value="1"/>
</dbReference>
<organism evidence="5 6">
    <name type="scientific">Thermoflavimicrobium daqui</name>
    <dbReference type="NCBI Taxonomy" id="2137476"/>
    <lineage>
        <taxon>Bacteria</taxon>
        <taxon>Bacillati</taxon>
        <taxon>Bacillota</taxon>
        <taxon>Bacilli</taxon>
        <taxon>Bacillales</taxon>
        <taxon>Thermoactinomycetaceae</taxon>
        <taxon>Thermoflavimicrobium</taxon>
    </lineage>
</organism>
<keyword evidence="1" id="KW-0805">Transcription regulation</keyword>
<accession>A0A364K1T5</accession>
<evidence type="ECO:0000259" key="4">
    <source>
        <dbReference type="PROSITE" id="PS50949"/>
    </source>
</evidence>